<dbReference type="Proteomes" id="UP001272987">
    <property type="component" value="Unassembled WGS sequence"/>
</dbReference>
<dbReference type="AlphaFoldDB" id="A0AAP6EJH9"/>
<evidence type="ECO:0000313" key="2">
    <source>
        <dbReference type="EMBL" id="MDX3022147.1"/>
    </source>
</evidence>
<evidence type="ECO:0000313" key="4">
    <source>
        <dbReference type="Proteomes" id="UP001282288"/>
    </source>
</evidence>
<protein>
    <submittedName>
        <fullName evidence="1">Uncharacterized protein</fullName>
    </submittedName>
</protein>
<organism evidence="1 4">
    <name type="scientific">Streptomyces acidiscabies</name>
    <dbReference type="NCBI Taxonomy" id="42234"/>
    <lineage>
        <taxon>Bacteria</taxon>
        <taxon>Bacillati</taxon>
        <taxon>Actinomycetota</taxon>
        <taxon>Actinomycetes</taxon>
        <taxon>Kitasatosporales</taxon>
        <taxon>Streptomycetaceae</taxon>
        <taxon>Streptomyces</taxon>
    </lineage>
</organism>
<reference evidence="1 3" key="1">
    <citation type="journal article" date="2023" name="Microb. Genom.">
        <title>Mesoterricola silvestris gen. nov., sp. nov., Mesoterricola sediminis sp. nov., Geothrix oryzae sp. nov., Geothrix edaphica sp. nov., Geothrix rubra sp. nov., and Geothrix limicola sp. nov., six novel members of Acidobacteriota isolated from soils.</title>
        <authorList>
            <person name="Weisberg A.J."/>
            <person name="Pearce E."/>
            <person name="Kramer C.G."/>
            <person name="Chang J.H."/>
            <person name="Clarke C.R."/>
        </authorList>
    </citation>
    <scope>NUCLEOTIDE SEQUENCE</scope>
    <source>
        <strain evidence="2 3">NB05-1H</strain>
        <strain evidence="1">NRRL_B-16521</strain>
    </source>
</reference>
<dbReference type="RefSeq" id="WP_141655661.1">
    <property type="nucleotide sequence ID" value="NZ_BCMK01000008.1"/>
</dbReference>
<gene>
    <name evidence="1" type="ORF">PV399_36775</name>
    <name evidence="2" type="ORF">PV666_30300</name>
</gene>
<dbReference type="EMBL" id="JARAWC010000039">
    <property type="protein sequence ID" value="MDX2965237.1"/>
    <property type="molecule type" value="Genomic_DNA"/>
</dbReference>
<proteinExistence type="predicted"/>
<evidence type="ECO:0000313" key="3">
    <source>
        <dbReference type="Proteomes" id="UP001272987"/>
    </source>
</evidence>
<accession>A0AAP6EJH9</accession>
<dbReference type="GeneID" id="69809343"/>
<sequence>MARAATGVRQGGTLLRIGHDAVDPEHGHSSPQDSRVLYTAEQVVGLWRPYADILRAETVTRQVTDAFVHALRQ</sequence>
<name>A0AAP6EJH9_9ACTN</name>
<dbReference type="Proteomes" id="UP001282288">
    <property type="component" value="Unassembled WGS sequence"/>
</dbReference>
<keyword evidence="3" id="KW-1185">Reference proteome</keyword>
<comment type="caution">
    <text evidence="1">The sequence shown here is derived from an EMBL/GenBank/DDBJ whole genome shotgun (WGS) entry which is preliminary data.</text>
</comment>
<dbReference type="EMBL" id="JARAWP010000019">
    <property type="protein sequence ID" value="MDX3022147.1"/>
    <property type="molecule type" value="Genomic_DNA"/>
</dbReference>
<evidence type="ECO:0000313" key="1">
    <source>
        <dbReference type="EMBL" id="MDX2965237.1"/>
    </source>
</evidence>